<dbReference type="PANTHER" id="PTHR36505:SF1">
    <property type="entry name" value="BLR1072 PROTEIN"/>
    <property type="match status" value="1"/>
</dbReference>
<dbReference type="Pfam" id="PF05239">
    <property type="entry name" value="PRC"/>
    <property type="match status" value="1"/>
</dbReference>
<dbReference type="SUPFAM" id="SSF50346">
    <property type="entry name" value="PRC-barrel domain"/>
    <property type="match status" value="1"/>
</dbReference>
<sequence>MANDASSDVLHVGEVKRLVLEKTGGKIARAVLGFGGFLGMGQDYYPIPWRRLSSNCGWTACPTPR</sequence>
<dbReference type="InterPro" id="IPR011033">
    <property type="entry name" value="PRC_barrel-like_sf"/>
</dbReference>
<reference evidence="2" key="2">
    <citation type="submission" date="2021-03" db="EMBL/GenBank/DDBJ databases">
        <authorList>
            <person name="Artuso I."/>
            <person name="Turrini P."/>
            <person name="Pirolo M."/>
            <person name="Lugli G.A."/>
            <person name="Ventura M."/>
            <person name="Visca P."/>
        </authorList>
    </citation>
    <scope>NUCLEOTIDE SEQUENCE</scope>
    <source>
        <strain evidence="2">LMG 26462</strain>
    </source>
</reference>
<feature type="domain" description="PRC-barrel" evidence="1">
    <location>
        <begin position="12"/>
        <end position="50"/>
    </location>
</feature>
<gene>
    <name evidence="2" type="ORF">J1C56_31885</name>
</gene>
<accession>A0A9X1AI78</accession>
<dbReference type="EMBL" id="JAFLWW010000018">
    <property type="protein sequence ID" value="MBT1160133.1"/>
    <property type="molecule type" value="Genomic_DNA"/>
</dbReference>
<evidence type="ECO:0000259" key="1">
    <source>
        <dbReference type="Pfam" id="PF05239"/>
    </source>
</evidence>
<reference evidence="2" key="1">
    <citation type="journal article" date="2021" name="Microorganisms">
        <title>Phylogenomic Reconstruction and Metabolic Potential of the Genus Aminobacter.</title>
        <authorList>
            <person name="Artuso I."/>
            <person name="Turrini P."/>
            <person name="Pirolo M."/>
            <person name="Lugli G.A."/>
            <person name="Ventura M."/>
            <person name="Visca P."/>
        </authorList>
    </citation>
    <scope>NUCLEOTIDE SEQUENCE</scope>
    <source>
        <strain evidence="2">LMG 26462</strain>
    </source>
</reference>
<organism evidence="2 3">
    <name type="scientific">Aminobacter anthyllidis</name>
    <dbReference type="NCBI Taxonomy" id="1035067"/>
    <lineage>
        <taxon>Bacteria</taxon>
        <taxon>Pseudomonadati</taxon>
        <taxon>Pseudomonadota</taxon>
        <taxon>Alphaproteobacteria</taxon>
        <taxon>Hyphomicrobiales</taxon>
        <taxon>Phyllobacteriaceae</taxon>
        <taxon>Aminobacter</taxon>
    </lineage>
</organism>
<dbReference type="PANTHER" id="PTHR36505">
    <property type="entry name" value="BLR1072 PROTEIN"/>
    <property type="match status" value="1"/>
</dbReference>
<comment type="caution">
    <text evidence="2">The sequence shown here is derived from an EMBL/GenBank/DDBJ whole genome shotgun (WGS) entry which is preliminary data.</text>
</comment>
<dbReference type="Gene3D" id="2.30.30.240">
    <property type="entry name" value="PRC-barrel domain"/>
    <property type="match status" value="1"/>
</dbReference>
<name>A0A9X1AI78_9HYPH</name>
<dbReference type="AlphaFoldDB" id="A0A9X1AI78"/>
<proteinExistence type="predicted"/>
<dbReference type="Proteomes" id="UP001138921">
    <property type="component" value="Unassembled WGS sequence"/>
</dbReference>
<keyword evidence="3" id="KW-1185">Reference proteome</keyword>
<protein>
    <submittedName>
        <fullName evidence="2">PRC-barrel domain-containing protein</fullName>
    </submittedName>
</protein>
<dbReference type="InterPro" id="IPR027275">
    <property type="entry name" value="PRC-brl_dom"/>
</dbReference>
<evidence type="ECO:0000313" key="3">
    <source>
        <dbReference type="Proteomes" id="UP001138921"/>
    </source>
</evidence>
<evidence type="ECO:0000313" key="2">
    <source>
        <dbReference type="EMBL" id="MBT1160133.1"/>
    </source>
</evidence>